<evidence type="ECO:0000313" key="3">
    <source>
        <dbReference type="EMBL" id="KAG2430789.1"/>
    </source>
</evidence>
<dbReference type="Gene3D" id="3.40.50.720">
    <property type="entry name" value="NAD(P)-binding Rossmann-like Domain"/>
    <property type="match status" value="1"/>
</dbReference>
<evidence type="ECO:0000256" key="2">
    <source>
        <dbReference type="ARBA" id="ARBA00023002"/>
    </source>
</evidence>
<evidence type="ECO:0000313" key="4">
    <source>
        <dbReference type="Proteomes" id="UP000613740"/>
    </source>
</evidence>
<dbReference type="PRINTS" id="PR00081">
    <property type="entry name" value="GDHRDH"/>
</dbReference>
<dbReference type="FunFam" id="3.40.50.720:FF:000084">
    <property type="entry name" value="Short-chain dehydrogenase reductase"/>
    <property type="match status" value="1"/>
</dbReference>
<dbReference type="PRINTS" id="PR00080">
    <property type="entry name" value="SDRFAMILY"/>
</dbReference>
<reference evidence="3" key="1">
    <citation type="journal article" date="2020" name="bioRxiv">
        <title>Comparative genomics of Chlamydomonas.</title>
        <authorList>
            <person name="Craig R.J."/>
            <person name="Hasan A.R."/>
            <person name="Ness R.W."/>
            <person name="Keightley P.D."/>
        </authorList>
    </citation>
    <scope>NUCLEOTIDE SEQUENCE</scope>
    <source>
        <strain evidence="3">CCAP 11/173</strain>
    </source>
</reference>
<dbReference type="GO" id="GO:0016491">
    <property type="term" value="F:oxidoreductase activity"/>
    <property type="evidence" value="ECO:0007669"/>
    <property type="project" value="UniProtKB-KW"/>
</dbReference>
<comment type="caution">
    <text evidence="3">The sequence shown here is derived from an EMBL/GenBank/DDBJ whole genome shotgun (WGS) entry which is preliminary data.</text>
</comment>
<dbReference type="InterPro" id="IPR036291">
    <property type="entry name" value="NAD(P)-bd_dom_sf"/>
</dbReference>
<dbReference type="AlphaFoldDB" id="A0A835SYY0"/>
<accession>A0A835SYY0</accession>
<dbReference type="Proteomes" id="UP000613740">
    <property type="component" value="Unassembled WGS sequence"/>
</dbReference>
<dbReference type="EMBL" id="JAEHOD010000077">
    <property type="protein sequence ID" value="KAG2430789.1"/>
    <property type="molecule type" value="Genomic_DNA"/>
</dbReference>
<dbReference type="InterPro" id="IPR020904">
    <property type="entry name" value="Sc_DH/Rdtase_CS"/>
</dbReference>
<organism evidence="3 4">
    <name type="scientific">Chlamydomonas schloesseri</name>
    <dbReference type="NCBI Taxonomy" id="2026947"/>
    <lineage>
        <taxon>Eukaryota</taxon>
        <taxon>Viridiplantae</taxon>
        <taxon>Chlorophyta</taxon>
        <taxon>core chlorophytes</taxon>
        <taxon>Chlorophyceae</taxon>
        <taxon>CS clade</taxon>
        <taxon>Chlamydomonadales</taxon>
        <taxon>Chlamydomonadaceae</taxon>
        <taxon>Chlamydomonas</taxon>
    </lineage>
</organism>
<dbReference type="PANTHER" id="PTHR24321:SF8">
    <property type="entry name" value="ESTRADIOL 17-BETA-DEHYDROGENASE 8-RELATED"/>
    <property type="match status" value="1"/>
</dbReference>
<dbReference type="PANTHER" id="PTHR24321">
    <property type="entry name" value="DEHYDROGENASES, SHORT CHAIN"/>
    <property type="match status" value="1"/>
</dbReference>
<dbReference type="Pfam" id="PF13561">
    <property type="entry name" value="adh_short_C2"/>
    <property type="match status" value="1"/>
</dbReference>
<keyword evidence="2" id="KW-0560">Oxidoreductase</keyword>
<dbReference type="PROSITE" id="PS00061">
    <property type="entry name" value="ADH_SHORT"/>
    <property type="match status" value="1"/>
</dbReference>
<name>A0A835SYY0_9CHLO</name>
<comment type="similarity">
    <text evidence="1">Belongs to the short-chain dehydrogenases/reductases (SDR) family.</text>
</comment>
<dbReference type="InterPro" id="IPR002347">
    <property type="entry name" value="SDR_fam"/>
</dbReference>
<dbReference type="OrthoDB" id="1669814at2759"/>
<proteinExistence type="inferred from homology"/>
<sequence>MRTAVVSGTARPHGIGRGIVRTLLAKGYRVIGCDVNPEESPDEPIATSAAAAAGTAPSYSFVRVDVRRKEDVEALRRHVEQVTGGGQKLNVLVNNAGLATPLLDATDQVASWNEFIGVNLTGAFLMSHGLQPLLAPGASSIIHISSTRALQSEPGCEGYAAAKAGLLGLTHAQAASLAPQGTRVNAVLPGWIDVTGGADPITPEQHQWQWTGRVGRPTDISELVAFLADERLSGYITGQHFVVDGGVTKRMHYPE</sequence>
<keyword evidence="4" id="KW-1185">Reference proteome</keyword>
<dbReference type="SUPFAM" id="SSF51735">
    <property type="entry name" value="NAD(P)-binding Rossmann-fold domains"/>
    <property type="match status" value="1"/>
</dbReference>
<protein>
    <submittedName>
        <fullName evidence="3">Uncharacterized protein</fullName>
    </submittedName>
</protein>
<gene>
    <name evidence="3" type="ORF">HYH02_013628</name>
</gene>
<evidence type="ECO:0000256" key="1">
    <source>
        <dbReference type="ARBA" id="ARBA00006484"/>
    </source>
</evidence>